<protein>
    <submittedName>
        <fullName evidence="1">HET domain-containing protein</fullName>
    </submittedName>
</protein>
<sequence>MFQSFLERTLLWKRDGYTSSMKPIKLPPARNLPTWSWMAYNGVISYVQAEFDKVDWTKEYSSSFDSGSGALGKWHWETNGTNRPPILGLSRVRELDSNKDNLGLLKRITFDTLSPKWQAQDMRCVVIGKAKRGDSFGPFNLNCYVLIVNASSDENLRGAYLIVGAGELMESEIVWDRYEAGNLH</sequence>
<dbReference type="EMBL" id="CM046513">
    <property type="protein sequence ID" value="KAI8652411.1"/>
    <property type="molecule type" value="Genomic_DNA"/>
</dbReference>
<comment type="caution">
    <text evidence="1">The sequence shown here is derived from an EMBL/GenBank/DDBJ whole genome shotgun (WGS) entry which is preliminary data.</text>
</comment>
<accession>A0ACC0QFB1</accession>
<dbReference type="Proteomes" id="UP001065298">
    <property type="component" value="Chromosome 11"/>
</dbReference>
<proteinExistence type="predicted"/>
<evidence type="ECO:0000313" key="2">
    <source>
        <dbReference type="Proteomes" id="UP001065298"/>
    </source>
</evidence>
<gene>
    <name evidence="1" type="ORF">NCS57_01305000</name>
</gene>
<organism evidence="1 2">
    <name type="scientific">Fusarium keratoplasticum</name>
    <dbReference type="NCBI Taxonomy" id="1328300"/>
    <lineage>
        <taxon>Eukaryota</taxon>
        <taxon>Fungi</taxon>
        <taxon>Dikarya</taxon>
        <taxon>Ascomycota</taxon>
        <taxon>Pezizomycotina</taxon>
        <taxon>Sordariomycetes</taxon>
        <taxon>Hypocreomycetidae</taxon>
        <taxon>Hypocreales</taxon>
        <taxon>Nectriaceae</taxon>
        <taxon>Fusarium</taxon>
        <taxon>Fusarium solani species complex</taxon>
    </lineage>
</organism>
<evidence type="ECO:0000313" key="1">
    <source>
        <dbReference type="EMBL" id="KAI8652411.1"/>
    </source>
</evidence>
<keyword evidence="2" id="KW-1185">Reference proteome</keyword>
<reference evidence="1" key="1">
    <citation type="submission" date="2022-06" db="EMBL/GenBank/DDBJ databases">
        <title>Fusarium solani species complex genomes reveal bases of compartmentalisation and animal pathogenesis.</title>
        <authorList>
            <person name="Tsai I.J."/>
        </authorList>
    </citation>
    <scope>NUCLEOTIDE SEQUENCE</scope>
    <source>
        <strain evidence="1">Fu6.1</strain>
    </source>
</reference>
<name>A0ACC0QFB1_9HYPO</name>